<dbReference type="RefSeq" id="WP_375557098.1">
    <property type="nucleotide sequence ID" value="NZ_JBBVGT010000002.1"/>
</dbReference>
<proteinExistence type="predicted"/>
<evidence type="ECO:0000313" key="2">
    <source>
        <dbReference type="EMBL" id="MFB5945562.1"/>
    </source>
</evidence>
<dbReference type="InterPro" id="IPR021314">
    <property type="entry name" value="DUF2911"/>
</dbReference>
<accession>A0ABV5CGU9</accession>
<keyword evidence="1" id="KW-0732">Signal</keyword>
<evidence type="ECO:0000313" key="3">
    <source>
        <dbReference type="Proteomes" id="UP001580928"/>
    </source>
</evidence>
<protein>
    <submittedName>
        <fullName evidence="2">DUF2911 domain-containing protein</fullName>
    </submittedName>
</protein>
<evidence type="ECO:0000256" key="1">
    <source>
        <dbReference type="SAM" id="SignalP"/>
    </source>
</evidence>
<organism evidence="2 3">
    <name type="scientific">Albibacterium profundi</name>
    <dbReference type="NCBI Taxonomy" id="3134906"/>
    <lineage>
        <taxon>Bacteria</taxon>
        <taxon>Pseudomonadati</taxon>
        <taxon>Bacteroidota</taxon>
        <taxon>Sphingobacteriia</taxon>
        <taxon>Sphingobacteriales</taxon>
        <taxon>Sphingobacteriaceae</taxon>
        <taxon>Albibacterium</taxon>
    </lineage>
</organism>
<reference evidence="2 3" key="1">
    <citation type="submission" date="2024-04" db="EMBL/GenBank/DDBJ databases">
        <title>Albibacterium profundi sp. nov., isolated from sediment of the Challenger Deep of Mariana Trench.</title>
        <authorList>
            <person name="Wang Y."/>
        </authorList>
    </citation>
    <scope>NUCLEOTIDE SEQUENCE [LARGE SCALE GENOMIC DNA]</scope>
    <source>
        <strain evidence="2 3">RHL897</strain>
    </source>
</reference>
<feature type="signal peptide" evidence="1">
    <location>
        <begin position="1"/>
        <end position="20"/>
    </location>
</feature>
<comment type="caution">
    <text evidence="2">The sequence shown here is derived from an EMBL/GenBank/DDBJ whole genome shotgun (WGS) entry which is preliminary data.</text>
</comment>
<feature type="chain" id="PRO_5046554935" evidence="1">
    <location>
        <begin position="21"/>
        <end position="169"/>
    </location>
</feature>
<name>A0ABV5CGU9_9SPHI</name>
<gene>
    <name evidence="2" type="ORF">WKR92_06935</name>
</gene>
<sequence>MKKIIFLLALTIGFTLNSMAQQDKTKRASPPDSITVTTDNGVTITIDYSRPYLKGRDLATLTPIGKVWRTGANEATTFEIDKDVKVNGQKLPAGKYSLYTIPGESQSTIIFNKTWNQWGTKYDEAADALRVKTTTSLGNPMVEQFTIRVDKKGKVNLLWGDAVLSFNVE</sequence>
<dbReference type="Proteomes" id="UP001580928">
    <property type="component" value="Unassembled WGS sequence"/>
</dbReference>
<dbReference type="Pfam" id="PF11138">
    <property type="entry name" value="DUF2911"/>
    <property type="match status" value="1"/>
</dbReference>
<keyword evidence="3" id="KW-1185">Reference proteome</keyword>
<dbReference type="EMBL" id="JBBVGT010000002">
    <property type="protein sequence ID" value="MFB5945562.1"/>
    <property type="molecule type" value="Genomic_DNA"/>
</dbReference>